<feature type="domain" description="G-protein coupled receptors family 1 profile" evidence="11">
    <location>
        <begin position="40"/>
        <end position="274"/>
    </location>
</feature>
<evidence type="ECO:0000256" key="9">
    <source>
        <dbReference type="ARBA" id="ARBA00023224"/>
    </source>
</evidence>
<dbReference type="GO" id="GO:0042923">
    <property type="term" value="F:neuropeptide binding"/>
    <property type="evidence" value="ECO:0007669"/>
    <property type="project" value="TreeGrafter"/>
</dbReference>
<accession>A0A8C0BHL5</accession>
<evidence type="ECO:0000256" key="10">
    <source>
        <dbReference type="SAM" id="Phobius"/>
    </source>
</evidence>
<feature type="transmembrane region" description="Helical" evidence="10">
    <location>
        <begin position="217"/>
        <end position="235"/>
    </location>
</feature>
<dbReference type="GO" id="GO:0004930">
    <property type="term" value="F:G protein-coupled receptor activity"/>
    <property type="evidence" value="ECO:0007669"/>
    <property type="project" value="UniProtKB-KW"/>
</dbReference>
<reference evidence="12" key="2">
    <citation type="submission" date="2025-09" db="UniProtKB">
        <authorList>
            <consortium name="Ensembl"/>
        </authorList>
    </citation>
    <scope>IDENTIFICATION</scope>
</reference>
<keyword evidence="4 10" id="KW-1133">Transmembrane helix</keyword>
<dbReference type="Gene3D" id="1.20.1070.10">
    <property type="entry name" value="Rhodopsin 7-helix transmembrane proteins"/>
    <property type="match status" value="1"/>
</dbReference>
<comment type="subcellular location">
    <subcellularLocation>
        <location evidence="1">Cell membrane</location>
        <topology evidence="1">Multi-pass membrane protein</topology>
    </subcellularLocation>
</comment>
<evidence type="ECO:0000313" key="12">
    <source>
        <dbReference type="Ensembl" id="ENSBJAP00000017221.1"/>
    </source>
</evidence>
<dbReference type="Pfam" id="PF00001">
    <property type="entry name" value="7tm_1"/>
    <property type="match status" value="1"/>
</dbReference>
<dbReference type="PRINTS" id="PR01783">
    <property type="entry name" value="MCHRECEPTOR"/>
</dbReference>
<evidence type="ECO:0000256" key="3">
    <source>
        <dbReference type="ARBA" id="ARBA00022692"/>
    </source>
</evidence>
<dbReference type="Proteomes" id="UP000694555">
    <property type="component" value="Unplaced"/>
</dbReference>
<dbReference type="GO" id="GO:0043005">
    <property type="term" value="C:neuron projection"/>
    <property type="evidence" value="ECO:0007669"/>
    <property type="project" value="TreeGrafter"/>
</dbReference>
<dbReference type="InterPro" id="IPR017452">
    <property type="entry name" value="GPCR_Rhodpsn_7TM"/>
</dbReference>
<evidence type="ECO:0000256" key="7">
    <source>
        <dbReference type="ARBA" id="ARBA00023170"/>
    </source>
</evidence>
<sequence>MDFKTNHTESLNSCIPNSSKAGSFIMPTQFGITCLLAVIGNSLVICTILKKSGPSSSIPDIINSLSMVDLLFLLGMPFLIHQLLGNRAWHFGETMRTIITALGANSQFTSIYVLTAMSIDCYLATIHPFTSPPFRNIIPMWLYAQLIPSPRGLLGCGIHLPDPQRDVYWYTLYQFFLVFAIPFALITVDYRRILLKTARYSEALVSQRCTRAQTTRLTRAAIAICAAFSIFWAPFHSLQLAQLPMTYPTLPFYYTYNTAISLGYANSCLNPFIYILLGQNFQRQLGVPVRPAAAGQASPNGSKSIWEDALESGQALPYAPTIAVIKLPSCFAVESND</sequence>
<protein>
    <submittedName>
        <fullName evidence="12">Melanin concentrating hormone receptor 1</fullName>
    </submittedName>
</protein>
<dbReference type="GO" id="GO:0007218">
    <property type="term" value="P:neuropeptide signaling pathway"/>
    <property type="evidence" value="ECO:0007669"/>
    <property type="project" value="TreeGrafter"/>
</dbReference>
<evidence type="ECO:0000256" key="8">
    <source>
        <dbReference type="ARBA" id="ARBA00023180"/>
    </source>
</evidence>
<dbReference type="PANTHER" id="PTHR24229">
    <property type="entry name" value="NEUROPEPTIDES RECEPTOR"/>
    <property type="match status" value="1"/>
</dbReference>
<dbReference type="AlphaFoldDB" id="A0A8C0BHL5"/>
<keyword evidence="8" id="KW-0325">Glycoprotein</keyword>
<keyword evidence="9" id="KW-0807">Transducer</keyword>
<feature type="transmembrane region" description="Helical" evidence="10">
    <location>
        <begin position="255"/>
        <end position="277"/>
    </location>
</feature>
<organism evidence="12 13">
    <name type="scientific">Buteo japonicus</name>
    <dbReference type="NCBI Taxonomy" id="224669"/>
    <lineage>
        <taxon>Eukaryota</taxon>
        <taxon>Metazoa</taxon>
        <taxon>Chordata</taxon>
        <taxon>Craniata</taxon>
        <taxon>Vertebrata</taxon>
        <taxon>Euteleostomi</taxon>
        <taxon>Archelosauria</taxon>
        <taxon>Archosauria</taxon>
        <taxon>Dinosauria</taxon>
        <taxon>Saurischia</taxon>
        <taxon>Theropoda</taxon>
        <taxon>Coelurosauria</taxon>
        <taxon>Aves</taxon>
        <taxon>Neognathae</taxon>
        <taxon>Neoaves</taxon>
        <taxon>Telluraves</taxon>
        <taxon>Accipitrimorphae</taxon>
        <taxon>Accipitriformes</taxon>
        <taxon>Accipitridae</taxon>
        <taxon>Accipitrinae</taxon>
        <taxon>Buteo</taxon>
    </lineage>
</organism>
<name>A0A8C0BHL5_9AVES</name>
<keyword evidence="7" id="KW-0675">Receptor</keyword>
<dbReference type="PANTHER" id="PTHR24229:SF91">
    <property type="entry name" value="MELANIN-CONCENTRATING HORMONE RECEPTOR 1"/>
    <property type="match status" value="1"/>
</dbReference>
<feature type="transmembrane region" description="Helical" evidence="10">
    <location>
        <begin position="61"/>
        <end position="80"/>
    </location>
</feature>
<keyword evidence="2" id="KW-1003">Cell membrane</keyword>
<reference evidence="12" key="1">
    <citation type="submission" date="2025-08" db="UniProtKB">
        <authorList>
            <consortium name="Ensembl"/>
        </authorList>
    </citation>
    <scope>IDENTIFICATION</scope>
</reference>
<dbReference type="PRINTS" id="PR00237">
    <property type="entry name" value="GPCRRHODOPSN"/>
</dbReference>
<evidence type="ECO:0000259" key="11">
    <source>
        <dbReference type="PROSITE" id="PS50262"/>
    </source>
</evidence>
<dbReference type="InterPro" id="IPR008361">
    <property type="entry name" value="MCH_rcpt"/>
</dbReference>
<evidence type="ECO:0000313" key="13">
    <source>
        <dbReference type="Proteomes" id="UP000694555"/>
    </source>
</evidence>
<dbReference type="InterPro" id="IPR000276">
    <property type="entry name" value="GPCR_Rhodpsn"/>
</dbReference>
<dbReference type="GO" id="GO:0005886">
    <property type="term" value="C:plasma membrane"/>
    <property type="evidence" value="ECO:0007669"/>
    <property type="project" value="UniProtKB-SubCell"/>
</dbReference>
<keyword evidence="6 10" id="KW-0472">Membrane</keyword>
<feature type="transmembrane region" description="Helical" evidence="10">
    <location>
        <begin position="167"/>
        <end position="188"/>
    </location>
</feature>
<evidence type="ECO:0000256" key="2">
    <source>
        <dbReference type="ARBA" id="ARBA00022475"/>
    </source>
</evidence>
<feature type="transmembrane region" description="Helical" evidence="10">
    <location>
        <begin position="30"/>
        <end position="49"/>
    </location>
</feature>
<evidence type="ECO:0000256" key="4">
    <source>
        <dbReference type="ARBA" id="ARBA00022989"/>
    </source>
</evidence>
<evidence type="ECO:0000256" key="6">
    <source>
        <dbReference type="ARBA" id="ARBA00023136"/>
    </source>
</evidence>
<evidence type="ECO:0000256" key="5">
    <source>
        <dbReference type="ARBA" id="ARBA00023040"/>
    </source>
</evidence>
<proteinExistence type="predicted"/>
<keyword evidence="13" id="KW-1185">Reference proteome</keyword>
<dbReference type="Ensembl" id="ENSBJAT00000017694.1">
    <property type="protein sequence ID" value="ENSBJAP00000017221.1"/>
    <property type="gene ID" value="ENSBJAG00000011351.1"/>
</dbReference>
<keyword evidence="5" id="KW-0297">G-protein coupled receptor</keyword>
<evidence type="ECO:0000256" key="1">
    <source>
        <dbReference type="ARBA" id="ARBA00004651"/>
    </source>
</evidence>
<keyword evidence="3 10" id="KW-0812">Transmembrane</keyword>
<dbReference type="SUPFAM" id="SSF81321">
    <property type="entry name" value="Family A G protein-coupled receptor-like"/>
    <property type="match status" value="1"/>
</dbReference>
<dbReference type="PROSITE" id="PS50262">
    <property type="entry name" value="G_PROTEIN_RECEP_F1_2"/>
    <property type="match status" value="1"/>
</dbReference>